<dbReference type="EMBL" id="BNGU01000068">
    <property type="protein sequence ID" value="GHM60076.1"/>
    <property type="molecule type" value="Genomic_DNA"/>
</dbReference>
<sequence length="466" mass="53808">MQNNKPIDFFDKPFKEQVKTIIKTGDLKLLQAFIGVRNSTVLLQYCASFLIIKRNIMQAQYQAEIFVFGTLIKHYYKKMSEGKILPKNIIQNVGIMVKDYVSQGKNILLQEQMVLPASKNKFLVDSESSYLKAYVEDTNVGALCSLNKDQVTQVYNSFIEKSNIEANLQSWLSKGEHDEIIETLGKEMDKLKAKSVHDKAKLEKNEGLLDKIKNNSFLNNWHENLVYEVLEEALKDSNHVLHKKVQSQYEIKNELDDLSKDIIRKKLKILWNRELVSRTLNQIIKGKDVEDEEYKKSAIEELLRLNLESEDILNEVEQKFKELKEELKKKSIKSHNVSANNSNDSPLVSIDEVREYIINNFSLSLLLEEEKGMLREMLECAVKENKSDAVLLLICNQADYKRCNLEKKEDEELLLELVPEGMAFLEIKHLYGSILKTNNLPKILGLPVLSLEEIKTIFSDESIMSK</sequence>
<dbReference type="AlphaFoldDB" id="A0A8J3HYU1"/>
<evidence type="ECO:0000313" key="2">
    <source>
        <dbReference type="EMBL" id="GHM60076.1"/>
    </source>
</evidence>
<dbReference type="Proteomes" id="UP000637906">
    <property type="component" value="Unassembled WGS sequence"/>
</dbReference>
<evidence type="ECO:0000313" key="3">
    <source>
        <dbReference type="Proteomes" id="UP000637906"/>
    </source>
</evidence>
<keyword evidence="3" id="KW-1185">Reference proteome</keyword>
<comment type="caution">
    <text evidence="2">The sequence shown here is derived from an EMBL/GenBank/DDBJ whole genome shotgun (WGS) entry which is preliminary data.</text>
</comment>
<evidence type="ECO:0000256" key="1">
    <source>
        <dbReference type="SAM" id="Coils"/>
    </source>
</evidence>
<name>A0A8J3HYU1_9RICK</name>
<reference evidence="2 3" key="1">
    <citation type="journal article" date="2021" name="Microb. Ecol.">
        <title>Candidatus Mesenet longicola: Novel Endosymbionts of Brontispa longissima that Induce Cytoplasmic Incompatibility.</title>
        <authorList>
            <person name="Takano S."/>
            <person name="Gotoh Y."/>
            <person name="Hayashi T."/>
        </authorList>
    </citation>
    <scope>NUCLEOTIDE SEQUENCE [LARGE SCALE GENOMIC DNA]</scope>
    <source>
        <strain evidence="2">L5</strain>
    </source>
</reference>
<feature type="coiled-coil region" evidence="1">
    <location>
        <begin position="295"/>
        <end position="333"/>
    </location>
</feature>
<accession>A0A8J3HYU1</accession>
<protein>
    <submittedName>
        <fullName evidence="2">Uncharacterized protein</fullName>
    </submittedName>
</protein>
<organism evidence="2 3">
    <name type="scientific">Candidatus Mesenet longicola</name>
    <dbReference type="NCBI Taxonomy" id="1892558"/>
    <lineage>
        <taxon>Bacteria</taxon>
        <taxon>Pseudomonadati</taxon>
        <taxon>Pseudomonadota</taxon>
        <taxon>Alphaproteobacteria</taxon>
        <taxon>Rickettsiales</taxon>
        <taxon>Anaplasmataceae</taxon>
        <taxon>Candidatus Mesenet</taxon>
    </lineage>
</organism>
<gene>
    <name evidence="2" type="ORF">sL5_10690</name>
</gene>
<keyword evidence="1" id="KW-0175">Coiled coil</keyword>
<proteinExistence type="predicted"/>